<proteinExistence type="inferred from homology"/>
<dbReference type="EMBL" id="LRKC01000116">
    <property type="protein sequence ID" value="OKV12787.1"/>
    <property type="molecule type" value="Genomic_DNA"/>
</dbReference>
<evidence type="ECO:0000256" key="2">
    <source>
        <dbReference type="ARBA" id="ARBA00022908"/>
    </source>
</evidence>
<dbReference type="Proteomes" id="UP000309937">
    <property type="component" value="Unassembled WGS sequence"/>
</dbReference>
<dbReference type="PANTHER" id="PTHR30629">
    <property type="entry name" value="PROPHAGE INTEGRASE"/>
    <property type="match status" value="1"/>
</dbReference>
<organism evidence="5 7">
    <name type="scientific">Escherichia coli</name>
    <dbReference type="NCBI Taxonomy" id="562"/>
    <lineage>
        <taxon>Bacteria</taxon>
        <taxon>Pseudomonadati</taxon>
        <taxon>Pseudomonadota</taxon>
        <taxon>Gammaproteobacteria</taxon>
        <taxon>Enterobacterales</taxon>
        <taxon>Enterobacteriaceae</taxon>
        <taxon>Escherichia</taxon>
    </lineage>
</organism>
<dbReference type="GO" id="GO:0015074">
    <property type="term" value="P:DNA integration"/>
    <property type="evidence" value="ECO:0007669"/>
    <property type="project" value="UniProtKB-KW"/>
</dbReference>
<feature type="domain" description="Integrase DNA-binding" evidence="3">
    <location>
        <begin position="3"/>
        <end position="57"/>
    </location>
</feature>
<dbReference type="Gene3D" id="3.30.160.390">
    <property type="entry name" value="Integrase, DNA-binding domain"/>
    <property type="match status" value="1"/>
</dbReference>
<evidence type="ECO:0000313" key="7">
    <source>
        <dbReference type="Proteomes" id="UP000309937"/>
    </source>
</evidence>
<sequence>MSLNDSKIRKLKTSSRPVKLSDSHGLYLLVNPGGSRIWYLKYRFNGKESRVSLGAYPPDLDVQFA</sequence>
<dbReference type="InterPro" id="IPR050808">
    <property type="entry name" value="Phage_Integrase"/>
</dbReference>
<dbReference type="InterPro" id="IPR038488">
    <property type="entry name" value="Integrase_DNA-bd_sf"/>
</dbReference>
<dbReference type="EMBL" id="RRGJ01000029">
    <property type="protein sequence ID" value="TJQ11282.1"/>
    <property type="molecule type" value="Genomic_DNA"/>
</dbReference>
<comment type="similarity">
    <text evidence="1">Belongs to the 'phage' integrase family.</text>
</comment>
<evidence type="ECO:0000259" key="3">
    <source>
        <dbReference type="Pfam" id="PF13356"/>
    </source>
</evidence>
<dbReference type="InterPro" id="IPR025166">
    <property type="entry name" value="Integrase_DNA_bind_dom"/>
</dbReference>
<evidence type="ECO:0000313" key="6">
    <source>
        <dbReference type="Proteomes" id="UP000185794"/>
    </source>
</evidence>
<protein>
    <submittedName>
        <fullName evidence="5">DUF4102 domain-containing protein</fullName>
    </submittedName>
    <submittedName>
        <fullName evidence="4">Recombinase</fullName>
    </submittedName>
</protein>
<reference evidence="5 7" key="2">
    <citation type="submission" date="2018-12" db="EMBL/GenBank/DDBJ databases">
        <title>Food and Water Safety Consortium.</title>
        <authorList>
            <person name="Tyson S."/>
            <person name="Peterson C.-L."/>
            <person name="Olson A."/>
            <person name="Tyler S."/>
            <person name="Cabral J."/>
            <person name="Lynch T."/>
            <person name="Knox N."/>
            <person name="Van Domselaar G."/>
            <person name="Graham M."/>
        </authorList>
    </citation>
    <scope>NUCLEOTIDE SEQUENCE [LARGE SCALE GENOMIC DNA]</scope>
    <source>
        <strain evidence="5 7">FWSEC0118</strain>
    </source>
</reference>
<name>A0A0L7AF45_ECOLX</name>
<comment type="caution">
    <text evidence="5">The sequence shown here is derived from an EMBL/GenBank/DDBJ whole genome shotgun (WGS) entry which is preliminary data.</text>
</comment>
<reference evidence="4 6" key="1">
    <citation type="journal article" date="2017" name="Front. Cell. Infect. Microbiol.">
        <title>Chaperone-usher pili loci of human colonization factor-negative enterotoxigenic Escherichia coli.</title>
        <authorList>
            <person name="Del Canto F."/>
            <person name="Vidal R."/>
            <person name="Stine O.C."/>
            <person name="Pop M."/>
        </authorList>
    </citation>
    <scope>NUCLEOTIDE SEQUENCE [LARGE SCALE GENOMIC DNA]</scope>
    <source>
        <strain evidence="4 6">700324</strain>
    </source>
</reference>
<dbReference type="Pfam" id="PF13356">
    <property type="entry name" value="Arm-DNA-bind_3"/>
    <property type="match status" value="1"/>
</dbReference>
<accession>A0A0L7AF45</accession>
<evidence type="ECO:0000313" key="4">
    <source>
        <dbReference type="EMBL" id="OKV12787.1"/>
    </source>
</evidence>
<dbReference type="AlphaFoldDB" id="A0A0L7AF45"/>
<keyword evidence="2" id="KW-0229">DNA integration</keyword>
<dbReference type="Proteomes" id="UP000185794">
    <property type="component" value="Unassembled WGS sequence"/>
</dbReference>
<evidence type="ECO:0000313" key="5">
    <source>
        <dbReference type="EMBL" id="TJQ11282.1"/>
    </source>
</evidence>
<gene>
    <name evidence="4" type="ORF">AWP47_08095</name>
    <name evidence="5" type="ORF">C9Z68_18110</name>
</gene>
<evidence type="ECO:0000256" key="1">
    <source>
        <dbReference type="ARBA" id="ARBA00008857"/>
    </source>
</evidence>
<dbReference type="PANTHER" id="PTHR30629:SF9">
    <property type="entry name" value="PROTEIN INTB-RELATED"/>
    <property type="match status" value="1"/>
</dbReference>